<feature type="region of interest" description="Disordered" evidence="5">
    <location>
        <begin position="40"/>
        <end position="59"/>
    </location>
</feature>
<gene>
    <name evidence="7" type="ORF">QBC37DRAFT_419732</name>
</gene>
<dbReference type="Gene3D" id="1.20.58.340">
    <property type="entry name" value="Magnesium transport protein CorA, transmembrane region"/>
    <property type="match status" value="1"/>
</dbReference>
<protein>
    <recommendedName>
        <fullName evidence="9">Mg2+ transporter protein, CorA-like/Zinc transport protein ZntB</fullName>
    </recommendedName>
</protein>
<comment type="subcellular location">
    <subcellularLocation>
        <location evidence="1">Membrane</location>
        <topology evidence="1">Multi-pass membrane protein</topology>
    </subcellularLocation>
</comment>
<organism evidence="7 8">
    <name type="scientific">Rhypophila decipiens</name>
    <dbReference type="NCBI Taxonomy" id="261697"/>
    <lineage>
        <taxon>Eukaryota</taxon>
        <taxon>Fungi</taxon>
        <taxon>Dikarya</taxon>
        <taxon>Ascomycota</taxon>
        <taxon>Pezizomycotina</taxon>
        <taxon>Sordariomycetes</taxon>
        <taxon>Sordariomycetidae</taxon>
        <taxon>Sordariales</taxon>
        <taxon>Naviculisporaceae</taxon>
        <taxon>Rhypophila</taxon>
    </lineage>
</organism>
<dbReference type="SUPFAM" id="SSF144083">
    <property type="entry name" value="Magnesium transport protein CorA, transmembrane region"/>
    <property type="match status" value="1"/>
</dbReference>
<accession>A0AAN6YBV4</accession>
<dbReference type="Pfam" id="PF01544">
    <property type="entry name" value="CorA"/>
    <property type="match status" value="1"/>
</dbReference>
<evidence type="ECO:0000313" key="8">
    <source>
        <dbReference type="Proteomes" id="UP001301769"/>
    </source>
</evidence>
<dbReference type="Proteomes" id="UP001301769">
    <property type="component" value="Unassembled WGS sequence"/>
</dbReference>
<evidence type="ECO:0000256" key="2">
    <source>
        <dbReference type="ARBA" id="ARBA00022692"/>
    </source>
</evidence>
<evidence type="ECO:0000256" key="4">
    <source>
        <dbReference type="ARBA" id="ARBA00023136"/>
    </source>
</evidence>
<reference evidence="7" key="1">
    <citation type="journal article" date="2023" name="Mol. Phylogenet. Evol.">
        <title>Genome-scale phylogeny and comparative genomics of the fungal order Sordariales.</title>
        <authorList>
            <person name="Hensen N."/>
            <person name="Bonometti L."/>
            <person name="Westerberg I."/>
            <person name="Brannstrom I.O."/>
            <person name="Guillou S."/>
            <person name="Cros-Aarteil S."/>
            <person name="Calhoun S."/>
            <person name="Haridas S."/>
            <person name="Kuo A."/>
            <person name="Mondo S."/>
            <person name="Pangilinan J."/>
            <person name="Riley R."/>
            <person name="LaButti K."/>
            <person name="Andreopoulos B."/>
            <person name="Lipzen A."/>
            <person name="Chen C."/>
            <person name="Yan M."/>
            <person name="Daum C."/>
            <person name="Ng V."/>
            <person name="Clum A."/>
            <person name="Steindorff A."/>
            <person name="Ohm R.A."/>
            <person name="Martin F."/>
            <person name="Silar P."/>
            <person name="Natvig D.O."/>
            <person name="Lalanne C."/>
            <person name="Gautier V."/>
            <person name="Ament-Velasquez S.L."/>
            <person name="Kruys A."/>
            <person name="Hutchinson M.I."/>
            <person name="Powell A.J."/>
            <person name="Barry K."/>
            <person name="Miller A.N."/>
            <person name="Grigoriev I.V."/>
            <person name="Debuchy R."/>
            <person name="Gladieux P."/>
            <person name="Hiltunen Thoren M."/>
            <person name="Johannesson H."/>
        </authorList>
    </citation>
    <scope>NUCLEOTIDE SEQUENCE</scope>
    <source>
        <strain evidence="7">PSN293</strain>
    </source>
</reference>
<proteinExistence type="predicted"/>
<feature type="transmembrane region" description="Helical" evidence="6">
    <location>
        <begin position="432"/>
        <end position="452"/>
    </location>
</feature>
<evidence type="ECO:0000256" key="5">
    <source>
        <dbReference type="SAM" id="MobiDB-lite"/>
    </source>
</evidence>
<evidence type="ECO:0000256" key="1">
    <source>
        <dbReference type="ARBA" id="ARBA00004141"/>
    </source>
</evidence>
<keyword evidence="2 6" id="KW-0812">Transmembrane</keyword>
<feature type="transmembrane region" description="Helical" evidence="6">
    <location>
        <begin position="398"/>
        <end position="420"/>
    </location>
</feature>
<sequence length="534" mass="60329">MDQILFLSELDSGGITEESRPEATKWLEILNFADDLPRQNGIASKSTAPEPAPNALNEGGLDKFLSRQHPFPSGSLENVTSGIRLLIQQEVKAPRAFFPGSIPFRSEQFKLVVEKMRLPLEVIDGTSVVGPFFWWGYIEDFMSPGHGHLQLVFRKSDVQWKGTSRGWEMALSYSTATRITSGYIRGTLSAEIHQVIELLCECARPACHPFLLPLLTLRREMSPQMEIDQRDIRDQLRSMESAVTKRYTHVGRPAPGYVETAVGLDSVNRTLADYQCKAMGKKPQAWITAIRRIEDAMEKYWALMVASESETRHVANHPMPTDIQMQHKTISRRLGFMIVRLEGLESYTQVTLERLNIQREVMNSIISQRESRLSLAIAAQQRRIAHTTGRDSTSMKTLTILGVMFLPGAFLSSVFGMSFFDFSDDIYHSVSPRLYIFFVIVVPLTFIIIVVWRKFDQQSTAEADTEVSDNEMNKLEERIMEAIRDRTGARVTTGFSDNRAPVVQGHGAAARSDEDPSSGRTKKAFVWVLDANCW</sequence>
<dbReference type="GO" id="GO:0046873">
    <property type="term" value="F:metal ion transmembrane transporter activity"/>
    <property type="evidence" value="ECO:0007669"/>
    <property type="project" value="InterPro"/>
</dbReference>
<dbReference type="InterPro" id="IPR045863">
    <property type="entry name" value="CorA_TM1_TM2"/>
</dbReference>
<name>A0AAN6YBV4_9PEZI</name>
<keyword evidence="3 6" id="KW-1133">Transmembrane helix</keyword>
<evidence type="ECO:0000256" key="6">
    <source>
        <dbReference type="SAM" id="Phobius"/>
    </source>
</evidence>
<comment type="caution">
    <text evidence="7">The sequence shown here is derived from an EMBL/GenBank/DDBJ whole genome shotgun (WGS) entry which is preliminary data.</text>
</comment>
<reference evidence="7" key="2">
    <citation type="submission" date="2023-05" db="EMBL/GenBank/DDBJ databases">
        <authorList>
            <consortium name="Lawrence Berkeley National Laboratory"/>
            <person name="Steindorff A."/>
            <person name="Hensen N."/>
            <person name="Bonometti L."/>
            <person name="Westerberg I."/>
            <person name="Brannstrom I.O."/>
            <person name="Guillou S."/>
            <person name="Cros-Aarteil S."/>
            <person name="Calhoun S."/>
            <person name="Haridas S."/>
            <person name="Kuo A."/>
            <person name="Mondo S."/>
            <person name="Pangilinan J."/>
            <person name="Riley R."/>
            <person name="Labutti K."/>
            <person name="Andreopoulos B."/>
            <person name="Lipzen A."/>
            <person name="Chen C."/>
            <person name="Yanf M."/>
            <person name="Daum C."/>
            <person name="Ng V."/>
            <person name="Clum A."/>
            <person name="Ohm R."/>
            <person name="Martin F."/>
            <person name="Silar P."/>
            <person name="Natvig D."/>
            <person name="Lalanne C."/>
            <person name="Gautier V."/>
            <person name="Ament-Velasquez S.L."/>
            <person name="Kruys A."/>
            <person name="Hutchinson M.I."/>
            <person name="Powell A.J."/>
            <person name="Barry K."/>
            <person name="Miller A.N."/>
            <person name="Grigoriev I.V."/>
            <person name="Debuchy R."/>
            <person name="Gladieux P."/>
            <person name="Thoren M.H."/>
            <person name="Johannesson H."/>
        </authorList>
    </citation>
    <scope>NUCLEOTIDE SEQUENCE</scope>
    <source>
        <strain evidence="7">PSN293</strain>
    </source>
</reference>
<evidence type="ECO:0000313" key="7">
    <source>
        <dbReference type="EMBL" id="KAK4215146.1"/>
    </source>
</evidence>
<dbReference type="GO" id="GO:0016020">
    <property type="term" value="C:membrane"/>
    <property type="evidence" value="ECO:0007669"/>
    <property type="project" value="UniProtKB-SubCell"/>
</dbReference>
<dbReference type="InterPro" id="IPR002523">
    <property type="entry name" value="MgTranspt_CorA/ZnTranspt_ZntB"/>
</dbReference>
<dbReference type="EMBL" id="MU858083">
    <property type="protein sequence ID" value="KAK4215146.1"/>
    <property type="molecule type" value="Genomic_DNA"/>
</dbReference>
<dbReference type="AlphaFoldDB" id="A0AAN6YBV4"/>
<keyword evidence="4 6" id="KW-0472">Membrane</keyword>
<evidence type="ECO:0008006" key="9">
    <source>
        <dbReference type="Google" id="ProtNLM"/>
    </source>
</evidence>
<keyword evidence="8" id="KW-1185">Reference proteome</keyword>
<evidence type="ECO:0000256" key="3">
    <source>
        <dbReference type="ARBA" id="ARBA00022989"/>
    </source>
</evidence>